<name>A0ABT4UGZ5_9BACT</name>
<comment type="caution">
    <text evidence="1">The sequence shown here is derived from an EMBL/GenBank/DDBJ whole genome shotgun (WGS) entry which is preliminary data.</text>
</comment>
<protein>
    <submittedName>
        <fullName evidence="1">Uncharacterized protein</fullName>
    </submittedName>
</protein>
<sequence>MRIRENLIFVFLFFAIKIEAQVITSLQKKDLYELTSSIFSSNKTSIVSTKKESNDSALYNLLKEPTLSDTLVIIWNSMYSSGTSNIYLYSHVTNSMVADTSIWSLQYKNAIYNVVSKNYITDYSEKEKMKALVKNYFNVGKSEFLNSLIMDRENKYDLEYGGVSIMYLFLYLVNDKRYSYEVINLTQ</sequence>
<keyword evidence="2" id="KW-1185">Reference proteome</keyword>
<organism evidence="1 2">
    <name type="scientific">Polluticaenibacter yanchengensis</name>
    <dbReference type="NCBI Taxonomy" id="3014562"/>
    <lineage>
        <taxon>Bacteria</taxon>
        <taxon>Pseudomonadati</taxon>
        <taxon>Bacteroidota</taxon>
        <taxon>Chitinophagia</taxon>
        <taxon>Chitinophagales</taxon>
        <taxon>Chitinophagaceae</taxon>
        <taxon>Polluticaenibacter</taxon>
    </lineage>
</organism>
<proteinExistence type="predicted"/>
<dbReference type="RefSeq" id="WP_407029821.1">
    <property type="nucleotide sequence ID" value="NZ_JAQGEF010000001.1"/>
</dbReference>
<reference evidence="1 2" key="1">
    <citation type="submission" date="2022-12" db="EMBL/GenBank/DDBJ databases">
        <title>Chitinophagaceae gen. sp. nov., a new member of the family Chitinophagaceae, isolated from soil in a chemical factory.</title>
        <authorList>
            <person name="Ke Z."/>
        </authorList>
    </citation>
    <scope>NUCLEOTIDE SEQUENCE [LARGE SCALE GENOMIC DNA]</scope>
    <source>
        <strain evidence="1 2">LY-5</strain>
    </source>
</reference>
<evidence type="ECO:0000313" key="1">
    <source>
        <dbReference type="EMBL" id="MDA3613490.1"/>
    </source>
</evidence>
<dbReference type="EMBL" id="JAQGEF010000001">
    <property type="protein sequence ID" value="MDA3613490.1"/>
    <property type="molecule type" value="Genomic_DNA"/>
</dbReference>
<evidence type="ECO:0000313" key="2">
    <source>
        <dbReference type="Proteomes" id="UP001210231"/>
    </source>
</evidence>
<dbReference type="Proteomes" id="UP001210231">
    <property type="component" value="Unassembled WGS sequence"/>
</dbReference>
<accession>A0ABT4UGZ5</accession>
<gene>
    <name evidence="1" type="ORF">O3P16_01610</name>
</gene>